<evidence type="ECO:0000313" key="2">
    <source>
        <dbReference type="EMBL" id="XCD04256.1"/>
    </source>
</evidence>
<accession>A0AAU8AY50</accession>
<feature type="region of interest" description="Disordered" evidence="1">
    <location>
        <begin position="1"/>
        <end position="32"/>
    </location>
</feature>
<protein>
    <submittedName>
        <fullName evidence="2">Uncharacterized protein</fullName>
    </submittedName>
</protein>
<name>A0AAU8AY50_9CAUD</name>
<proteinExistence type="predicted"/>
<sequence>MKNKKAQGKPEQAQNDSYRVLRPKPLDLYSLA</sequence>
<reference evidence="2" key="1">
    <citation type="submission" date="2024-03" db="EMBL/GenBank/DDBJ databases">
        <title>Diverse circular DNA viruses in blood, oral, and fecal samples of captive lemurs.</title>
        <authorList>
            <person name="Paietta E.N."/>
            <person name="Kraberger S."/>
            <person name="Lund M.C."/>
            <person name="Custer J.M."/>
            <person name="Vargas K.M."/>
            <person name="Ehmke E.E."/>
            <person name="Yoder A.D."/>
            <person name="Varsani A."/>
        </authorList>
    </citation>
    <scope>NUCLEOTIDE SEQUENCE</scope>
    <source>
        <strain evidence="2">Duke_22FF_208</strain>
    </source>
</reference>
<organism evidence="2">
    <name type="scientific">Dulem virus 37</name>
    <dbReference type="NCBI Taxonomy" id="3145755"/>
    <lineage>
        <taxon>Viruses</taxon>
        <taxon>Duplodnaviria</taxon>
        <taxon>Heunggongvirae</taxon>
        <taxon>Uroviricota</taxon>
        <taxon>Caudoviricetes</taxon>
    </lineage>
</organism>
<dbReference type="EMBL" id="PP511443">
    <property type="protein sequence ID" value="XCD04256.1"/>
    <property type="molecule type" value="Genomic_DNA"/>
</dbReference>
<evidence type="ECO:0000256" key="1">
    <source>
        <dbReference type="SAM" id="MobiDB-lite"/>
    </source>
</evidence>